<gene>
    <name evidence="2" type="ORF">EX30DRAFT_383509</name>
</gene>
<sequence length="643" mass="72726">MSRIFFPAVLPLQTEISNYHKRRYHCQGAHPNIYEILRTPPDSAVESEKPRSPASSPSFSEKFRQPRTTRLKRAMEIEPPTHGPYADIDDSPRVYSPDVDKAFLDAWDQHSRILEDSLVEDHPEMEFFLAIVGSAIVHTIPRTPPITTPHLAITVPPDTNKDSVRRSIQQGGQGTPLGSLPILISYGKFKFASHENAPRPFSCGISHMLDPYPGASIGLEGARGSGTLGMWLPSRSTTKQQFITNCHVITPTDHLRLQLPQQPVKARNIVCLSDDDAKYHRTPYATLRNQHISAFERDYFKLDAPEKALPRVKKLLEAQQDIWEYDAIVWKSKPRRLGKVVKGWRGVINNPNGRGFWVDVGVVETEGSSGKREPWPREAEYCHLDYDTLPWKMPKANSDVLKIGRTTGATVGKVYSRPGILRMVDPADSSRRIITREWFVSSQTLEPYKFFSRDGDSGSIVVSLAEEAINGIIFAVVEHHGPGLRAAFFTTAPRLARALELLVGTKIAPENPRINFTLTHDLVEMEPVTRTSPAGSVASTVVAELSDEEQEEEEDVEEDREKAGEEDEEQDEDEEMEEQMEEEMEEEMEEKEDTPKDEVNDTDWESAKYSTLLEWPEVRAIVDRQVASFKLEKIKFDTLKESK</sequence>
<dbReference type="EMBL" id="ML220138">
    <property type="protein sequence ID" value="TGZ78767.1"/>
    <property type="molecule type" value="Genomic_DNA"/>
</dbReference>
<name>A0A4S2MSH2_9PEZI</name>
<evidence type="ECO:0000313" key="2">
    <source>
        <dbReference type="EMBL" id="TGZ78767.1"/>
    </source>
</evidence>
<keyword evidence="3" id="KW-1185">Reference proteome</keyword>
<protein>
    <recommendedName>
        <fullName evidence="4">Serine protease</fullName>
    </recommendedName>
</protein>
<evidence type="ECO:0008006" key="4">
    <source>
        <dbReference type="Google" id="ProtNLM"/>
    </source>
</evidence>
<evidence type="ECO:0000313" key="3">
    <source>
        <dbReference type="Proteomes" id="UP000298138"/>
    </source>
</evidence>
<accession>A0A4S2MSH2</accession>
<proteinExistence type="predicted"/>
<dbReference type="InParanoid" id="A0A4S2MSH2"/>
<feature type="region of interest" description="Disordered" evidence="1">
    <location>
        <begin position="542"/>
        <end position="603"/>
    </location>
</feature>
<feature type="region of interest" description="Disordered" evidence="1">
    <location>
        <begin position="43"/>
        <end position="67"/>
    </location>
</feature>
<feature type="compositionally biased region" description="Acidic residues" evidence="1">
    <location>
        <begin position="545"/>
        <end position="592"/>
    </location>
</feature>
<organism evidence="2 3">
    <name type="scientific">Ascodesmis nigricans</name>
    <dbReference type="NCBI Taxonomy" id="341454"/>
    <lineage>
        <taxon>Eukaryota</taxon>
        <taxon>Fungi</taxon>
        <taxon>Dikarya</taxon>
        <taxon>Ascomycota</taxon>
        <taxon>Pezizomycotina</taxon>
        <taxon>Pezizomycetes</taxon>
        <taxon>Pezizales</taxon>
        <taxon>Ascodesmidaceae</taxon>
        <taxon>Ascodesmis</taxon>
    </lineage>
</organism>
<dbReference type="Proteomes" id="UP000298138">
    <property type="component" value="Unassembled WGS sequence"/>
</dbReference>
<reference evidence="2 3" key="1">
    <citation type="submission" date="2019-04" db="EMBL/GenBank/DDBJ databases">
        <title>Comparative genomics and transcriptomics to analyze fruiting body development in filamentous ascomycetes.</title>
        <authorList>
            <consortium name="DOE Joint Genome Institute"/>
            <person name="Lutkenhaus R."/>
            <person name="Traeger S."/>
            <person name="Breuer J."/>
            <person name="Kuo A."/>
            <person name="Lipzen A."/>
            <person name="Pangilinan J."/>
            <person name="Dilworth D."/>
            <person name="Sandor L."/>
            <person name="Poggeler S."/>
            <person name="Barry K."/>
            <person name="Grigoriev I.V."/>
            <person name="Nowrousian M."/>
        </authorList>
    </citation>
    <scope>NUCLEOTIDE SEQUENCE [LARGE SCALE GENOMIC DNA]</scope>
    <source>
        <strain evidence="2 3">CBS 389.68</strain>
    </source>
</reference>
<dbReference type="OrthoDB" id="5424209at2759"/>
<evidence type="ECO:0000256" key="1">
    <source>
        <dbReference type="SAM" id="MobiDB-lite"/>
    </source>
</evidence>
<dbReference type="AlphaFoldDB" id="A0A4S2MSH2"/>